<evidence type="ECO:0000313" key="3">
    <source>
        <dbReference type="EMBL" id="KIP11607.1"/>
    </source>
</evidence>
<evidence type="ECO:0000256" key="1">
    <source>
        <dbReference type="SAM" id="MobiDB-lite"/>
    </source>
</evidence>
<sequence>MAPTLVKVFLGLALALSATSAVSAESHTVKFDNQCGKGTPTLIIGGKVVSTGDPFTSNGAISGGIAYLQTGGCGFNGEDCTLMEMTLGNPTCPGCGSSTDISLITPHAFNVESSFSYYGGCDGQGTTCDSESCDTAFHQPNDNQVQVQCEEDNVNLLITFCGSSGSSPASSSVATSQAAATATSSHVAPSSSSPAATTEASAASSSVASSSVASSSVVSSTASAPSASATVNRQTCKAKRAAKAARDSLDELTARSDREARELYGLHERRHRATARAHRRSH</sequence>
<reference evidence="3 4" key="1">
    <citation type="journal article" date="2014" name="PLoS Genet.">
        <title>Analysis of the Phlebiopsis gigantea genome, transcriptome and secretome provides insight into its pioneer colonization strategies of wood.</title>
        <authorList>
            <person name="Hori C."/>
            <person name="Ishida T."/>
            <person name="Igarashi K."/>
            <person name="Samejima M."/>
            <person name="Suzuki H."/>
            <person name="Master E."/>
            <person name="Ferreira P."/>
            <person name="Ruiz-Duenas F.J."/>
            <person name="Held B."/>
            <person name="Canessa P."/>
            <person name="Larrondo L.F."/>
            <person name="Schmoll M."/>
            <person name="Druzhinina I.S."/>
            <person name="Kubicek C.P."/>
            <person name="Gaskell J.A."/>
            <person name="Kersten P."/>
            <person name="St John F."/>
            <person name="Glasner J."/>
            <person name="Sabat G."/>
            <person name="Splinter BonDurant S."/>
            <person name="Syed K."/>
            <person name="Yadav J."/>
            <person name="Mgbeahuruike A.C."/>
            <person name="Kovalchuk A."/>
            <person name="Asiegbu F.O."/>
            <person name="Lackner G."/>
            <person name="Hoffmeister D."/>
            <person name="Rencoret J."/>
            <person name="Gutierrez A."/>
            <person name="Sun H."/>
            <person name="Lindquist E."/>
            <person name="Barry K."/>
            <person name="Riley R."/>
            <person name="Grigoriev I.V."/>
            <person name="Henrissat B."/>
            <person name="Kues U."/>
            <person name="Berka R.M."/>
            <person name="Martinez A.T."/>
            <person name="Covert S.F."/>
            <person name="Blanchette R.A."/>
            <person name="Cullen D."/>
        </authorList>
    </citation>
    <scope>NUCLEOTIDE SEQUENCE [LARGE SCALE GENOMIC DNA]</scope>
    <source>
        <strain evidence="3 4">11061_1 CR5-6</strain>
    </source>
</reference>
<dbReference type="STRING" id="745531.A0A0C3SD91"/>
<organism evidence="3 4">
    <name type="scientific">Phlebiopsis gigantea (strain 11061_1 CR5-6)</name>
    <name type="common">White-rot fungus</name>
    <name type="synonym">Peniophora gigantea</name>
    <dbReference type="NCBI Taxonomy" id="745531"/>
    <lineage>
        <taxon>Eukaryota</taxon>
        <taxon>Fungi</taxon>
        <taxon>Dikarya</taxon>
        <taxon>Basidiomycota</taxon>
        <taxon>Agaricomycotina</taxon>
        <taxon>Agaricomycetes</taxon>
        <taxon>Polyporales</taxon>
        <taxon>Phanerochaetaceae</taxon>
        <taxon>Phlebiopsis</taxon>
    </lineage>
</organism>
<evidence type="ECO:0000313" key="4">
    <source>
        <dbReference type="Proteomes" id="UP000053257"/>
    </source>
</evidence>
<feature type="chain" id="PRO_5002169571" description="Glycopeptide" evidence="2">
    <location>
        <begin position="25"/>
        <end position="282"/>
    </location>
</feature>
<proteinExistence type="predicted"/>
<keyword evidence="4" id="KW-1185">Reference proteome</keyword>
<accession>A0A0C3SD91</accession>
<dbReference type="Proteomes" id="UP000053257">
    <property type="component" value="Unassembled WGS sequence"/>
</dbReference>
<name>A0A0C3SD91_PHLG1</name>
<gene>
    <name evidence="3" type="ORF">PHLGIDRAFT_99429</name>
</gene>
<feature type="compositionally biased region" description="Basic residues" evidence="1">
    <location>
        <begin position="268"/>
        <end position="282"/>
    </location>
</feature>
<feature type="signal peptide" evidence="2">
    <location>
        <begin position="1"/>
        <end position="24"/>
    </location>
</feature>
<feature type="region of interest" description="Disordered" evidence="1">
    <location>
        <begin position="263"/>
        <end position="282"/>
    </location>
</feature>
<dbReference type="EMBL" id="KN840445">
    <property type="protein sequence ID" value="KIP11607.1"/>
    <property type="molecule type" value="Genomic_DNA"/>
</dbReference>
<evidence type="ECO:0008006" key="5">
    <source>
        <dbReference type="Google" id="ProtNLM"/>
    </source>
</evidence>
<protein>
    <recommendedName>
        <fullName evidence="5">Glycopeptide</fullName>
    </recommendedName>
</protein>
<dbReference type="AlphaFoldDB" id="A0A0C3SD91"/>
<dbReference type="HOGENOM" id="CLU_086111_0_0_1"/>
<keyword evidence="2" id="KW-0732">Signal</keyword>
<dbReference type="OrthoDB" id="3342934at2759"/>
<evidence type="ECO:0000256" key="2">
    <source>
        <dbReference type="SAM" id="SignalP"/>
    </source>
</evidence>